<proteinExistence type="predicted"/>
<gene>
    <name evidence="2" type="ORF">GLOIN_2v1515763</name>
</gene>
<dbReference type="AlphaFoldDB" id="A0A2P4QS73"/>
<keyword evidence="1" id="KW-1133">Transmembrane helix</keyword>
<evidence type="ECO:0000256" key="1">
    <source>
        <dbReference type="SAM" id="Phobius"/>
    </source>
</evidence>
<keyword evidence="1" id="KW-0812">Transmembrane</keyword>
<protein>
    <submittedName>
        <fullName evidence="2">Uncharacterized protein</fullName>
    </submittedName>
</protein>
<reference evidence="2 3" key="2">
    <citation type="journal article" date="2018" name="New Phytol.">
        <title>High intraspecific genome diversity in the model arbuscular mycorrhizal symbiont Rhizophagus irregularis.</title>
        <authorList>
            <person name="Chen E.C.H."/>
            <person name="Morin E."/>
            <person name="Beaudet D."/>
            <person name="Noel J."/>
            <person name="Yildirir G."/>
            <person name="Ndikumana S."/>
            <person name="Charron P."/>
            <person name="St-Onge C."/>
            <person name="Giorgi J."/>
            <person name="Kruger M."/>
            <person name="Marton T."/>
            <person name="Ropars J."/>
            <person name="Grigoriev I.V."/>
            <person name="Hainaut M."/>
            <person name="Henrissat B."/>
            <person name="Roux C."/>
            <person name="Martin F."/>
            <person name="Corradi N."/>
        </authorList>
    </citation>
    <scope>NUCLEOTIDE SEQUENCE [LARGE SCALE GENOMIC DNA]</scope>
    <source>
        <strain evidence="2 3">DAOM 197198</strain>
    </source>
</reference>
<keyword evidence="1" id="KW-0472">Membrane</keyword>
<feature type="transmembrane region" description="Helical" evidence="1">
    <location>
        <begin position="36"/>
        <end position="56"/>
    </location>
</feature>
<name>A0A2P4QS73_RHIID</name>
<organism evidence="2 3">
    <name type="scientific">Rhizophagus irregularis (strain DAOM 181602 / DAOM 197198 / MUCL 43194)</name>
    <name type="common">Arbuscular mycorrhizal fungus</name>
    <name type="synonym">Glomus intraradices</name>
    <dbReference type="NCBI Taxonomy" id="747089"/>
    <lineage>
        <taxon>Eukaryota</taxon>
        <taxon>Fungi</taxon>
        <taxon>Fungi incertae sedis</taxon>
        <taxon>Mucoromycota</taxon>
        <taxon>Glomeromycotina</taxon>
        <taxon>Glomeromycetes</taxon>
        <taxon>Glomerales</taxon>
        <taxon>Glomeraceae</taxon>
        <taxon>Rhizophagus</taxon>
    </lineage>
</organism>
<accession>A0A2P4QS73</accession>
<dbReference type="VEuPathDB" id="FungiDB:RhiirFUN_013518"/>
<sequence>MQNMKVFKLLTLHRIAPERLITRRYDWLQSFPFQQFHVLFNSLFKVLFIFPSRYLFAIAYRKTQMINRTGLSPSMMPHSIGLRLTKYAENASSNYNSI</sequence>
<keyword evidence="3" id="KW-1185">Reference proteome</keyword>
<evidence type="ECO:0000313" key="2">
    <source>
        <dbReference type="EMBL" id="POG80496.1"/>
    </source>
</evidence>
<feature type="non-terminal residue" evidence="2">
    <location>
        <position position="98"/>
    </location>
</feature>
<dbReference type="Proteomes" id="UP000018888">
    <property type="component" value="Unassembled WGS sequence"/>
</dbReference>
<evidence type="ECO:0000313" key="3">
    <source>
        <dbReference type="Proteomes" id="UP000018888"/>
    </source>
</evidence>
<dbReference type="EMBL" id="AUPC02000017">
    <property type="protein sequence ID" value="POG80496.1"/>
    <property type="molecule type" value="Genomic_DNA"/>
</dbReference>
<reference evidence="2 3" key="1">
    <citation type="journal article" date="2013" name="Proc. Natl. Acad. Sci. U.S.A.">
        <title>Genome of an arbuscular mycorrhizal fungus provides insight into the oldest plant symbiosis.</title>
        <authorList>
            <person name="Tisserant E."/>
            <person name="Malbreil M."/>
            <person name="Kuo A."/>
            <person name="Kohler A."/>
            <person name="Symeonidi A."/>
            <person name="Balestrini R."/>
            <person name="Charron P."/>
            <person name="Duensing N."/>
            <person name="Frei Dit Frey N."/>
            <person name="Gianinazzi-Pearson V."/>
            <person name="Gilbert L.B."/>
            <person name="Handa Y."/>
            <person name="Herr J.R."/>
            <person name="Hijri M."/>
            <person name="Koul R."/>
            <person name="Kawaguchi M."/>
            <person name="Krajinski F."/>
            <person name="Lammers P.J."/>
            <person name="Masclaux F.G."/>
            <person name="Murat C."/>
            <person name="Morin E."/>
            <person name="Ndikumana S."/>
            <person name="Pagni M."/>
            <person name="Petitpierre D."/>
            <person name="Requena N."/>
            <person name="Rosikiewicz P."/>
            <person name="Riley R."/>
            <person name="Saito K."/>
            <person name="San Clemente H."/>
            <person name="Shapiro H."/>
            <person name="van Tuinen D."/>
            <person name="Becard G."/>
            <person name="Bonfante P."/>
            <person name="Paszkowski U."/>
            <person name="Shachar-Hill Y.Y."/>
            <person name="Tuskan G.A."/>
            <person name="Young P.W."/>
            <person name="Sanders I.R."/>
            <person name="Henrissat B."/>
            <person name="Rensing S.A."/>
            <person name="Grigoriev I.V."/>
            <person name="Corradi N."/>
            <person name="Roux C."/>
            <person name="Martin F."/>
        </authorList>
    </citation>
    <scope>NUCLEOTIDE SEQUENCE [LARGE SCALE GENOMIC DNA]</scope>
    <source>
        <strain evidence="2 3">DAOM 197198</strain>
    </source>
</reference>
<comment type="caution">
    <text evidence="2">The sequence shown here is derived from an EMBL/GenBank/DDBJ whole genome shotgun (WGS) entry which is preliminary data.</text>
</comment>